<dbReference type="AlphaFoldDB" id="A0A1E4SDA5"/>
<protein>
    <submittedName>
        <fullName evidence="1">Uncharacterized protein</fullName>
    </submittedName>
</protein>
<dbReference type="Proteomes" id="UP000094285">
    <property type="component" value="Unassembled WGS sequence"/>
</dbReference>
<sequence>LPQRPTDIKGVDEAVYLHLRKPKVSRTMPRVFRNEYFSLRFFPQDHHVSRFRKSNVAYTFSNRGGYKLNDKILEESLNKYKGKYRSLNYFRENLQPLHTAFGRTTYRKFIKKCLFNSLHKHTKTQLDFEKVSGVFRFMFNLVPGTSEERQIIKQDMDRCIQRVLSPAFEKEL</sequence>
<reference evidence="2" key="1">
    <citation type="submission" date="2016-05" db="EMBL/GenBank/DDBJ databases">
        <title>Comparative genomics of biotechnologically important yeasts.</title>
        <authorList>
            <consortium name="DOE Joint Genome Institute"/>
            <person name="Riley R."/>
            <person name="Haridas S."/>
            <person name="Wolfe K.H."/>
            <person name="Lopes M.R."/>
            <person name="Hittinger C.T."/>
            <person name="Goker M."/>
            <person name="Salamov A."/>
            <person name="Wisecaver J."/>
            <person name="Long T.M."/>
            <person name="Aerts A.L."/>
            <person name="Barry K."/>
            <person name="Choi C."/>
            <person name="Clum A."/>
            <person name="Coughlan A.Y."/>
            <person name="Deshpande S."/>
            <person name="Douglass A.P."/>
            <person name="Hanson S.J."/>
            <person name="Klenk H.-P."/>
            <person name="Labutti K."/>
            <person name="Lapidus A."/>
            <person name="Lindquist E."/>
            <person name="Lipzen A."/>
            <person name="Meier-Kolthoff J.P."/>
            <person name="Ohm R.A."/>
            <person name="Otillar R.P."/>
            <person name="Pangilinan J."/>
            <person name="Peng Y."/>
            <person name="Rokas A."/>
            <person name="Rosa C.A."/>
            <person name="Scheuner C."/>
            <person name="Sibirny A.A."/>
            <person name="Slot J.C."/>
            <person name="Stielow J.B."/>
            <person name="Sun H."/>
            <person name="Kurtzman C.P."/>
            <person name="Blackwell M."/>
            <person name="Grigoriev I.V."/>
            <person name="Jeffries T.W."/>
        </authorList>
    </citation>
    <scope>NUCLEOTIDE SEQUENCE [LARGE SCALE GENOMIC DNA]</scope>
    <source>
        <strain evidence="2">NRRL Y-17324</strain>
    </source>
</reference>
<name>A0A1E4SDA5_9ASCO</name>
<dbReference type="EMBL" id="KV453915">
    <property type="protein sequence ID" value="ODV77501.1"/>
    <property type="molecule type" value="Genomic_DNA"/>
</dbReference>
<accession>A0A1E4SDA5</accession>
<evidence type="ECO:0000313" key="2">
    <source>
        <dbReference type="Proteomes" id="UP000094285"/>
    </source>
</evidence>
<proteinExistence type="predicted"/>
<evidence type="ECO:0000313" key="1">
    <source>
        <dbReference type="EMBL" id="ODV77501.1"/>
    </source>
</evidence>
<keyword evidence="2" id="KW-1185">Reference proteome</keyword>
<dbReference type="RefSeq" id="XP_020062623.1">
    <property type="nucleotide sequence ID" value="XM_020208512.1"/>
</dbReference>
<feature type="non-terminal residue" evidence="1">
    <location>
        <position position="172"/>
    </location>
</feature>
<feature type="non-terminal residue" evidence="1">
    <location>
        <position position="1"/>
    </location>
</feature>
<dbReference type="GeneID" id="30982649"/>
<dbReference type="OrthoDB" id="4091087at2759"/>
<organism evidence="1 2">
    <name type="scientific">Suhomyces tanzawaensis NRRL Y-17324</name>
    <dbReference type="NCBI Taxonomy" id="984487"/>
    <lineage>
        <taxon>Eukaryota</taxon>
        <taxon>Fungi</taxon>
        <taxon>Dikarya</taxon>
        <taxon>Ascomycota</taxon>
        <taxon>Saccharomycotina</taxon>
        <taxon>Pichiomycetes</taxon>
        <taxon>Debaryomycetaceae</taxon>
        <taxon>Suhomyces</taxon>
    </lineage>
</organism>
<gene>
    <name evidence="1" type="ORF">CANTADRAFT_33433</name>
</gene>